<reference evidence="3" key="1">
    <citation type="submission" date="2022-01" db="EMBL/GenBank/DDBJ databases">
        <authorList>
            <person name="King R."/>
        </authorList>
    </citation>
    <scope>NUCLEOTIDE SEQUENCE</scope>
</reference>
<accession>A0A9N9QL82</accession>
<feature type="region of interest" description="Disordered" evidence="1">
    <location>
        <begin position="288"/>
        <end position="330"/>
    </location>
</feature>
<evidence type="ECO:0000313" key="3">
    <source>
        <dbReference type="EMBL" id="CAG9763409.1"/>
    </source>
</evidence>
<evidence type="ECO:0000313" key="4">
    <source>
        <dbReference type="Proteomes" id="UP001152799"/>
    </source>
</evidence>
<dbReference type="Gene3D" id="2.60.200.20">
    <property type="match status" value="1"/>
</dbReference>
<keyword evidence="4" id="KW-1185">Reference proteome</keyword>
<feature type="region of interest" description="Disordered" evidence="1">
    <location>
        <begin position="1643"/>
        <end position="1681"/>
    </location>
</feature>
<proteinExistence type="predicted"/>
<evidence type="ECO:0000256" key="1">
    <source>
        <dbReference type="SAM" id="MobiDB-lite"/>
    </source>
</evidence>
<dbReference type="Proteomes" id="UP001152799">
    <property type="component" value="Chromosome 13"/>
</dbReference>
<name>A0A9N9QL82_9CUCU</name>
<feature type="compositionally biased region" description="Basic and acidic residues" evidence="1">
    <location>
        <begin position="447"/>
        <end position="462"/>
    </location>
</feature>
<feature type="domain" description="FHA" evidence="2">
    <location>
        <begin position="23"/>
        <end position="85"/>
    </location>
</feature>
<dbReference type="OrthoDB" id="6020705at2759"/>
<dbReference type="EMBL" id="OU892289">
    <property type="protein sequence ID" value="CAG9763409.1"/>
    <property type="molecule type" value="Genomic_DNA"/>
</dbReference>
<sequence length="1971" mass="226260">MSGVTLSGGPPGGTSEVGKDGRVTLGSGPGVDIPVQGTGVSPLHCHIENSEGVVTIYPLSENLSIDGAKVNGPTRLSQGVMLTIGRSNYLRFNHPAEAKLMKSVLPNPRISMAPITFEPADVNYQKFNKKPPAVPKKSPRESLSDSDEAPSSIMTKVSKFEYLAAQNLKKSYSPKVFTSNVPTVNVPVKDVLGKDYDSLSLRKSLPQSAVNYVELNTQDKQQNKTPGQIFRHKQPQYVNVTVNETKNINNRVIIYENGCIPKNNPNVNFDHNDLNNKTVNKNVNINKANMSPSFSRNPQYFNRSPSPASTNSNLKIEHRRSGSVGEEDFDSRKYEAEVRRNQQSNHYENVSYNHYENLEQETYENVYPSSPRTRIKTFVGGGNIKSVEESIDSKFAVIETERKLLKEAERVLRQNLHNSKEITEESFNFSDLEHRKSTPTKFIYPIEGEKDRKSIESKKDEETTTNDSNSINSSKVENSNMKDLGNQPTQTELVENTVSHISKFSWRTSEGNILKLFACKEEGEKLIFPKFQKFLLENNNMRNIGNQPTITELIENTVSHISKFSWKTSEGNISKLFACKEEGEKLIFPEFKIFLVENNNMRNIGNHPKITELIANTVSHISEFSWKTSEGKILKLLVCKEEVENSNMKDLGNQPTQTELVENTVSHISKFSWRTSEGNILKLFACKEEGEKLIFPKFENFPVENSNMKNLGNQPTETELVENTVSHISKFSWRTSEGNILKLFACKEEVENSNMKDLGNQPTQTELVENTVSHISKFSWRTSEGNILKLFACKEEGEKLIFPKFQKFLLENNNMRNIGNQPTITELIENTVSHISKFSWKTSEGNISKLFACKEEGEKLIFPEFQIFLVENNNMRNIGNHPKITELIANTVSHISEFSWKTSEGKILKLLVCKEEVENSNMKNLGNQPTETELVENTVSHISKFSWRTSEGNILKLFACKEEVENSNMKDLGNQPTETELVENTVSHISKFSWRTSEGNILKLFACKEEGEKLIFPKFQKFLLENNNMRNIGNQPTITELIENTVSHISKFSWRTSEGNILKLFACKEEGEKLIFPKFQKFLLENNNMRNIGNQPKITELIENTVSHISKFSWKTSEGNISKLFACKEEGEKLIFPEFQIFLVENNNMRNIGNHPKITELIANTVSHISEFSWKTSEGKILKLLVCKEEEEGEKLIFPKFENFPVENSNMKNLGNQPTETELVENTVSHISKFSWRTSEGNILKLFACKEEGEKLIFPKFQKFLLENNNMRNIGNQPTITELIENTVSHISKFSWKTSEGNISKLFACKEEGEKLIFPEFQIFLVENNNMRNIGNHPKITELIANTVSHISEFSWKTSEGKILKLLVCKEEEEGEKLIFPKFENFPVENSNMKNLGNQPTETELVENTVSHISKFSWRTSEGNILKLFACKEEVENSNMKDLGNQPTQTELVENTVSHISKFSWRTSEGNILKLFACKEEGEKLIFSKFQKFLLENNNMRNIGNHPKITELIENTVSHISEFSWKTSEGKILKLLVCKEEVENSNMKNLGNQPTETELVENTVSHISKFFWKTSEGKILTLFACKEEGKLVKEKICNFLYVERKIELEKALINGEFKSKQLELEKLETKKQKMLKRAQRIEDSMRDCQMKQDEDQQECKQKLESAQQNMNSVEEKLKSTEKTSPDYERVFEDYLQAQEQLDNERKNFEDLEFHHLEEEADWLASREELQREILDLSNRIENLKVNIQELDNQRQKTSKTNSNEYKTIERQKLECMVRLEEIRNRLKSIDNELLINFQQESDQEGSSDESFNNKITDLSCSMIVSEHKIKDTACNNMSQSFNEKMLQEKCVLEMAKKFPSQDDIDRFSKVTLDAPIIEGRESLGRKTIESLQEIERNRHLHLCQQGSQVIENERQRVLALKQRVQEEVKTQWAQQRQDECARNSGPDIVQTKPVMEPDIEQQVRSLFKSLG</sequence>
<feature type="compositionally biased region" description="Basic and acidic residues" evidence="1">
    <location>
        <begin position="1643"/>
        <end position="1663"/>
    </location>
</feature>
<dbReference type="InterPro" id="IPR008984">
    <property type="entry name" value="SMAD_FHA_dom_sf"/>
</dbReference>
<dbReference type="InterPro" id="IPR000253">
    <property type="entry name" value="FHA_dom"/>
</dbReference>
<dbReference type="PANTHER" id="PTHR12156:SF5">
    <property type="entry name" value="FI18040P1"/>
    <property type="match status" value="1"/>
</dbReference>
<organism evidence="3 4">
    <name type="scientific">Ceutorhynchus assimilis</name>
    <name type="common">cabbage seed weevil</name>
    <dbReference type="NCBI Taxonomy" id="467358"/>
    <lineage>
        <taxon>Eukaryota</taxon>
        <taxon>Metazoa</taxon>
        <taxon>Ecdysozoa</taxon>
        <taxon>Arthropoda</taxon>
        <taxon>Hexapoda</taxon>
        <taxon>Insecta</taxon>
        <taxon>Pterygota</taxon>
        <taxon>Neoptera</taxon>
        <taxon>Endopterygota</taxon>
        <taxon>Coleoptera</taxon>
        <taxon>Polyphaga</taxon>
        <taxon>Cucujiformia</taxon>
        <taxon>Curculionidae</taxon>
        <taxon>Ceutorhynchinae</taxon>
        <taxon>Ceutorhynchus</taxon>
    </lineage>
</organism>
<evidence type="ECO:0000259" key="2">
    <source>
        <dbReference type="Pfam" id="PF00498"/>
    </source>
</evidence>
<dbReference type="Pfam" id="PF00498">
    <property type="entry name" value="FHA"/>
    <property type="match status" value="1"/>
</dbReference>
<protein>
    <recommendedName>
        <fullName evidence="2">FHA domain-containing protein</fullName>
    </recommendedName>
</protein>
<dbReference type="InterPro" id="IPR052212">
    <property type="entry name" value="PH-like_domain"/>
</dbReference>
<dbReference type="PANTHER" id="PTHR12156">
    <property type="entry name" value="PLECKSTRIN HOMOLOGY-LIKE DOMAIN, FAMILY B, MEMBER 3"/>
    <property type="match status" value="1"/>
</dbReference>
<feature type="compositionally biased region" description="Polar residues" evidence="1">
    <location>
        <begin position="475"/>
        <end position="487"/>
    </location>
</feature>
<feature type="region of interest" description="Disordered" evidence="1">
    <location>
        <begin position="1"/>
        <end position="37"/>
    </location>
</feature>
<feature type="compositionally biased region" description="Polar residues" evidence="1">
    <location>
        <begin position="290"/>
        <end position="314"/>
    </location>
</feature>
<feature type="region of interest" description="Disordered" evidence="1">
    <location>
        <begin position="127"/>
        <end position="150"/>
    </location>
</feature>
<gene>
    <name evidence="3" type="ORF">CEUTPL_LOCUS4074</name>
</gene>
<feature type="region of interest" description="Disordered" evidence="1">
    <location>
        <begin position="440"/>
        <end position="487"/>
    </location>
</feature>
<dbReference type="SUPFAM" id="SSF49879">
    <property type="entry name" value="SMAD/FHA domain"/>
    <property type="match status" value="1"/>
</dbReference>
<feature type="compositionally biased region" description="Low complexity" evidence="1">
    <location>
        <begin position="465"/>
        <end position="474"/>
    </location>
</feature>